<accession>A0A0M0J9C5</accession>
<protein>
    <recommendedName>
        <fullName evidence="3">Fe2OG dioxygenase domain-containing protein</fullName>
    </recommendedName>
</protein>
<reference evidence="2" key="1">
    <citation type="journal article" date="2015" name="PLoS Genet.">
        <title>Genome Sequence and Transcriptome Analyses of Chrysochromulina tobin: Metabolic Tools for Enhanced Algal Fitness in the Prominent Order Prymnesiales (Haptophyceae).</title>
        <authorList>
            <person name="Hovde B.T."/>
            <person name="Deodato C.R."/>
            <person name="Hunsperger H.M."/>
            <person name="Ryken S.A."/>
            <person name="Yost W."/>
            <person name="Jha R.K."/>
            <person name="Patterson J."/>
            <person name="Monnat R.J. Jr."/>
            <person name="Barlow S.B."/>
            <person name="Starkenburg S.R."/>
            <person name="Cattolico R.A."/>
        </authorList>
    </citation>
    <scope>NUCLEOTIDE SEQUENCE</scope>
    <source>
        <strain evidence="2">CCMP291</strain>
    </source>
</reference>
<name>A0A0M0J9C5_9EUKA</name>
<comment type="caution">
    <text evidence="1">The sequence shown here is derived from an EMBL/GenBank/DDBJ whole genome shotgun (WGS) entry which is preliminary data.</text>
</comment>
<gene>
    <name evidence="1" type="ORF">Ctob_002165</name>
</gene>
<evidence type="ECO:0000313" key="2">
    <source>
        <dbReference type="Proteomes" id="UP000037460"/>
    </source>
</evidence>
<dbReference type="AlphaFoldDB" id="A0A0M0J9C5"/>
<evidence type="ECO:0008006" key="3">
    <source>
        <dbReference type="Google" id="ProtNLM"/>
    </source>
</evidence>
<dbReference type="SUPFAM" id="SSF51197">
    <property type="entry name" value="Clavaminate synthase-like"/>
    <property type="match status" value="1"/>
</dbReference>
<sequence length="179" mass="19700">MIGAANAWCDREPWTGESLRRMQCHTRGINLDGEAHALAHIILTRVLWFVENLEPELTAELFPRKGKRHLADMSFTFSGQEPMINRYTTGGMFDPHQDGHALTVLVPLSAPDMDFSAGGTAFWSGEVTSDSSVAKSFPPSLVIRPPAGTGIFWRGHITHAGLPIRSGMRHVFVASFDLS</sequence>
<dbReference type="OrthoDB" id="27483at2759"/>
<dbReference type="Gene3D" id="2.60.120.620">
    <property type="entry name" value="q2cbj1_9rhob like domain"/>
    <property type="match status" value="1"/>
</dbReference>
<dbReference type="EMBL" id="JWZX01003247">
    <property type="protein sequence ID" value="KOO22833.1"/>
    <property type="molecule type" value="Genomic_DNA"/>
</dbReference>
<dbReference type="Proteomes" id="UP000037460">
    <property type="component" value="Unassembled WGS sequence"/>
</dbReference>
<proteinExistence type="predicted"/>
<organism evidence="1 2">
    <name type="scientific">Chrysochromulina tobinii</name>
    <dbReference type="NCBI Taxonomy" id="1460289"/>
    <lineage>
        <taxon>Eukaryota</taxon>
        <taxon>Haptista</taxon>
        <taxon>Haptophyta</taxon>
        <taxon>Prymnesiophyceae</taxon>
        <taxon>Prymnesiales</taxon>
        <taxon>Chrysochromulinaceae</taxon>
        <taxon>Chrysochromulina</taxon>
    </lineage>
</organism>
<keyword evidence="2" id="KW-1185">Reference proteome</keyword>
<evidence type="ECO:0000313" key="1">
    <source>
        <dbReference type="EMBL" id="KOO22833.1"/>
    </source>
</evidence>